<dbReference type="RefSeq" id="WP_130059373.1">
    <property type="nucleotide sequence ID" value="NZ_CP083675.1"/>
</dbReference>
<dbReference type="Proteomes" id="UP000422221">
    <property type="component" value="Unassembled WGS sequence"/>
</dbReference>
<accession>A0A7J4XH27</accession>
<gene>
    <name evidence="1" type="ORF">F3F73_14520</name>
</gene>
<dbReference type="EMBL" id="VWMK01000014">
    <property type="protein sequence ID" value="KAA3762963.1"/>
    <property type="molecule type" value="Genomic_DNA"/>
</dbReference>
<name>A0A7J4XH27_9BACE</name>
<proteinExistence type="predicted"/>
<organism evidence="1 2">
    <name type="scientific">Bacteroides salyersiae</name>
    <dbReference type="NCBI Taxonomy" id="291644"/>
    <lineage>
        <taxon>Bacteria</taxon>
        <taxon>Pseudomonadati</taxon>
        <taxon>Bacteroidota</taxon>
        <taxon>Bacteroidia</taxon>
        <taxon>Bacteroidales</taxon>
        <taxon>Bacteroidaceae</taxon>
        <taxon>Bacteroides</taxon>
    </lineage>
</organism>
<evidence type="ECO:0000313" key="1">
    <source>
        <dbReference type="EMBL" id="KAA3762963.1"/>
    </source>
</evidence>
<dbReference type="AlphaFoldDB" id="A0A7J4XH27"/>
<comment type="caution">
    <text evidence="1">The sequence shown here is derived from an EMBL/GenBank/DDBJ whole genome shotgun (WGS) entry which is preliminary data.</text>
</comment>
<reference evidence="1 2" key="1">
    <citation type="journal article" date="2019" name="Nat. Med.">
        <title>A library of human gut bacterial isolates paired with longitudinal multiomics data enables mechanistic microbiome research.</title>
        <authorList>
            <person name="Poyet M."/>
            <person name="Groussin M."/>
            <person name="Gibbons S.M."/>
            <person name="Avila-Pacheco J."/>
            <person name="Jiang X."/>
            <person name="Kearney S.M."/>
            <person name="Perrotta A.R."/>
            <person name="Berdy B."/>
            <person name="Zhao S."/>
            <person name="Lieberman T.D."/>
            <person name="Swanson P.K."/>
            <person name="Smith M."/>
            <person name="Roesemann S."/>
            <person name="Alexander J.E."/>
            <person name="Rich S.A."/>
            <person name="Livny J."/>
            <person name="Vlamakis H."/>
            <person name="Clish C."/>
            <person name="Bullock K."/>
            <person name="Deik A."/>
            <person name="Scott J."/>
            <person name="Pierce K.A."/>
            <person name="Xavier R.J."/>
            <person name="Alm E.J."/>
        </authorList>
    </citation>
    <scope>NUCLEOTIDE SEQUENCE [LARGE SCALE GENOMIC DNA]</scope>
    <source>
        <strain evidence="1 2">BIOML-A10</strain>
    </source>
</reference>
<sequence length="61" mass="6849">MLTTRMPNAYDPHARCLGDICKEAGKRGVSSPRITDEQSNEAQKVKLVKGVKNIQKKYSEE</sequence>
<evidence type="ECO:0000313" key="2">
    <source>
        <dbReference type="Proteomes" id="UP000422221"/>
    </source>
</evidence>
<protein>
    <submittedName>
        <fullName evidence="1">Uncharacterized protein</fullName>
    </submittedName>
</protein>